<evidence type="ECO:0000256" key="1">
    <source>
        <dbReference type="SAM" id="MobiDB-lite"/>
    </source>
</evidence>
<feature type="compositionally biased region" description="Basic and acidic residues" evidence="1">
    <location>
        <begin position="18"/>
        <end position="29"/>
    </location>
</feature>
<protein>
    <submittedName>
        <fullName evidence="3">Uncharacterized protein</fullName>
    </submittedName>
</protein>
<accession>A0A1I7ZMJ9</accession>
<evidence type="ECO:0000313" key="3">
    <source>
        <dbReference type="WBParaSite" id="L893_g28042.t1"/>
    </source>
</evidence>
<dbReference type="AlphaFoldDB" id="A0A1I7ZMJ9"/>
<reference evidence="3" key="1">
    <citation type="submission" date="2016-11" db="UniProtKB">
        <authorList>
            <consortium name="WormBaseParasite"/>
        </authorList>
    </citation>
    <scope>IDENTIFICATION</scope>
</reference>
<evidence type="ECO:0000313" key="2">
    <source>
        <dbReference type="Proteomes" id="UP000095287"/>
    </source>
</evidence>
<name>A0A1I7ZMJ9_9BILA</name>
<organism evidence="2 3">
    <name type="scientific">Steinernema glaseri</name>
    <dbReference type="NCBI Taxonomy" id="37863"/>
    <lineage>
        <taxon>Eukaryota</taxon>
        <taxon>Metazoa</taxon>
        <taxon>Ecdysozoa</taxon>
        <taxon>Nematoda</taxon>
        <taxon>Chromadorea</taxon>
        <taxon>Rhabditida</taxon>
        <taxon>Tylenchina</taxon>
        <taxon>Panagrolaimomorpha</taxon>
        <taxon>Strongyloidoidea</taxon>
        <taxon>Steinernematidae</taxon>
        <taxon>Steinernema</taxon>
    </lineage>
</organism>
<sequence length="262" mass="28957">MQNTKGPNIGPRAPKNQRRNDENGKEDRPGLGNSLPGALLLGHEAVERLWKRKWRSDQTPPASCTARRGSIDANKDRTLRVAAGRLSRVEPGTSDGAGRSIDCGASGRGAKAFHSGPPRPKTNECTRLGNAFHSIPPNAPRFPKPVTLGPVEGRWGVWVGSRHEGTSSADFAVLTHAPDQRSRHPGVEPVHIYTRLIQQLSKNPSPFSTPFQTRPFAARRRASRRRFAIEGRVALSHTRRPKERSAIDRRAITQEVRLHRDA</sequence>
<dbReference type="Proteomes" id="UP000095287">
    <property type="component" value="Unplaced"/>
</dbReference>
<proteinExistence type="predicted"/>
<keyword evidence="2" id="KW-1185">Reference proteome</keyword>
<dbReference type="WBParaSite" id="L893_g28042.t1">
    <property type="protein sequence ID" value="L893_g28042.t1"/>
    <property type="gene ID" value="L893_g28042"/>
</dbReference>
<feature type="region of interest" description="Disordered" evidence="1">
    <location>
        <begin position="1"/>
        <end position="37"/>
    </location>
</feature>